<evidence type="ECO:0000256" key="3">
    <source>
        <dbReference type="HAMAP-Rule" id="MF_00580"/>
    </source>
</evidence>
<dbReference type="Proteomes" id="UP000231192">
    <property type="component" value="Unassembled WGS sequence"/>
</dbReference>
<dbReference type="HAMAP" id="MF_00580">
    <property type="entry name" value="CH10"/>
    <property type="match status" value="1"/>
</dbReference>
<organism evidence="5 6">
    <name type="scientific">Candidatus Kaiserbacteria bacterium CG10_big_fil_rev_8_21_14_0_10_51_14</name>
    <dbReference type="NCBI Taxonomy" id="1974610"/>
    <lineage>
        <taxon>Bacteria</taxon>
        <taxon>Candidatus Kaiseribacteriota</taxon>
    </lineage>
</organism>
<dbReference type="GO" id="GO:0051082">
    <property type="term" value="F:unfolded protein binding"/>
    <property type="evidence" value="ECO:0007669"/>
    <property type="project" value="TreeGrafter"/>
</dbReference>
<dbReference type="SUPFAM" id="SSF50129">
    <property type="entry name" value="GroES-like"/>
    <property type="match status" value="1"/>
</dbReference>
<dbReference type="Gene3D" id="2.30.33.40">
    <property type="entry name" value="GroES chaperonin"/>
    <property type="match status" value="1"/>
</dbReference>
<evidence type="ECO:0000256" key="2">
    <source>
        <dbReference type="ARBA" id="ARBA00023186"/>
    </source>
</evidence>
<dbReference type="GO" id="GO:0044183">
    <property type="term" value="F:protein folding chaperone"/>
    <property type="evidence" value="ECO:0007669"/>
    <property type="project" value="InterPro"/>
</dbReference>
<dbReference type="SMART" id="SM00883">
    <property type="entry name" value="Cpn10"/>
    <property type="match status" value="1"/>
</dbReference>
<dbReference type="GO" id="GO:0046872">
    <property type="term" value="F:metal ion binding"/>
    <property type="evidence" value="ECO:0007669"/>
    <property type="project" value="TreeGrafter"/>
</dbReference>
<dbReference type="GO" id="GO:0005737">
    <property type="term" value="C:cytoplasm"/>
    <property type="evidence" value="ECO:0007669"/>
    <property type="project" value="UniProtKB-SubCell"/>
</dbReference>
<evidence type="ECO:0000313" key="5">
    <source>
        <dbReference type="EMBL" id="PIR83955.1"/>
    </source>
</evidence>
<comment type="function">
    <text evidence="3 4">Together with the chaperonin GroEL, plays an essential role in assisting protein folding. The GroEL-GroES system forms a nano-cage that allows encapsulation of the non-native substrate proteins and provides a physical environment optimized to promote and accelerate protein folding. GroES binds to the apical surface of the GroEL ring, thereby capping the opening of the GroEL channel.</text>
</comment>
<reference evidence="6" key="1">
    <citation type="submission" date="2017-09" db="EMBL/GenBank/DDBJ databases">
        <title>Depth-based differentiation of microbial function through sediment-hosted aquifers and enrichment of novel symbionts in the deep terrestrial subsurface.</title>
        <authorList>
            <person name="Probst A.J."/>
            <person name="Ladd B."/>
            <person name="Jarett J.K."/>
            <person name="Geller-Mcgrath D.E."/>
            <person name="Sieber C.M.K."/>
            <person name="Emerson J.B."/>
            <person name="Anantharaman K."/>
            <person name="Thomas B.C."/>
            <person name="Malmstrom R."/>
            <person name="Stieglmeier M."/>
            <person name="Klingl A."/>
            <person name="Woyke T."/>
            <person name="Ryan C.M."/>
            <person name="Banfield J.F."/>
        </authorList>
    </citation>
    <scope>NUCLEOTIDE SEQUENCE [LARGE SCALE GENOMIC DNA]</scope>
</reference>
<comment type="similarity">
    <text evidence="1 3 4">Belongs to the GroES chaperonin family.</text>
</comment>
<dbReference type="FunFam" id="2.30.33.40:FF:000001">
    <property type="entry name" value="10 kDa chaperonin"/>
    <property type="match status" value="1"/>
</dbReference>
<dbReference type="CDD" id="cd00320">
    <property type="entry name" value="cpn10"/>
    <property type="match status" value="1"/>
</dbReference>
<dbReference type="InterPro" id="IPR037124">
    <property type="entry name" value="Chaperonin_GroES_sf"/>
</dbReference>
<keyword evidence="3" id="KW-0963">Cytoplasm</keyword>
<comment type="caution">
    <text evidence="5">The sequence shown here is derived from an EMBL/GenBank/DDBJ whole genome shotgun (WGS) entry which is preliminary data.</text>
</comment>
<comment type="subcellular location">
    <subcellularLocation>
        <location evidence="3">Cytoplasm</location>
    </subcellularLocation>
</comment>
<evidence type="ECO:0000256" key="1">
    <source>
        <dbReference type="ARBA" id="ARBA00006975"/>
    </source>
</evidence>
<dbReference type="AlphaFoldDB" id="A0A2H0UDU3"/>
<accession>A0A2H0UDU3</accession>
<dbReference type="InterPro" id="IPR011032">
    <property type="entry name" value="GroES-like_sf"/>
</dbReference>
<proteinExistence type="inferred from homology"/>
<evidence type="ECO:0000256" key="4">
    <source>
        <dbReference type="RuleBase" id="RU000535"/>
    </source>
</evidence>
<dbReference type="Pfam" id="PF00166">
    <property type="entry name" value="Cpn10"/>
    <property type="match status" value="1"/>
</dbReference>
<keyword evidence="2 3" id="KW-0143">Chaperone</keyword>
<evidence type="ECO:0000313" key="6">
    <source>
        <dbReference type="Proteomes" id="UP000231192"/>
    </source>
</evidence>
<dbReference type="GO" id="GO:0051087">
    <property type="term" value="F:protein-folding chaperone binding"/>
    <property type="evidence" value="ECO:0007669"/>
    <property type="project" value="TreeGrafter"/>
</dbReference>
<dbReference type="PRINTS" id="PR00297">
    <property type="entry name" value="CHAPERONIN10"/>
</dbReference>
<dbReference type="GO" id="GO:0005524">
    <property type="term" value="F:ATP binding"/>
    <property type="evidence" value="ECO:0007669"/>
    <property type="project" value="InterPro"/>
</dbReference>
<dbReference type="EMBL" id="PFBK01000003">
    <property type="protein sequence ID" value="PIR83955.1"/>
    <property type="molecule type" value="Genomic_DNA"/>
</dbReference>
<name>A0A2H0UDU3_9BACT</name>
<gene>
    <name evidence="3" type="primary">groES</name>
    <name evidence="3" type="synonym">groS</name>
    <name evidence="5" type="ORF">COU18_00895</name>
</gene>
<sequence>MNKQSKSSKVTIQPLGDRVLVKREEMPDKKSPSGIIIPDTAQKEKSKVGVVIAVGPGKYGDEGDLIPTTVKPGSKVYFNAGWDNEVSVGEKDEEYFLVHESDILAVIK</sequence>
<comment type="subunit">
    <text evidence="3">Heptamer of 7 subunits arranged in a ring. Interacts with the chaperonin GroEL.</text>
</comment>
<dbReference type="InterPro" id="IPR020818">
    <property type="entry name" value="Chaperonin_GroES"/>
</dbReference>
<dbReference type="PANTHER" id="PTHR10772:SF63">
    <property type="entry name" value="20 KDA CHAPERONIN, CHLOROPLASTIC"/>
    <property type="match status" value="1"/>
</dbReference>
<protein>
    <recommendedName>
        <fullName evidence="3">Co-chaperonin GroES</fullName>
    </recommendedName>
    <alternativeName>
        <fullName evidence="3">10 kDa chaperonin</fullName>
    </alternativeName>
    <alternativeName>
        <fullName evidence="3">Chaperonin-10</fullName>
        <shortName evidence="3">Cpn10</shortName>
    </alternativeName>
</protein>
<dbReference type="PANTHER" id="PTHR10772">
    <property type="entry name" value="10 KDA HEAT SHOCK PROTEIN"/>
    <property type="match status" value="1"/>
</dbReference>